<evidence type="ECO:0000256" key="1">
    <source>
        <dbReference type="ARBA" id="ARBA00004370"/>
    </source>
</evidence>
<dbReference type="InterPro" id="IPR050307">
    <property type="entry name" value="Sterol_Desaturase_Related"/>
</dbReference>
<dbReference type="GO" id="GO:0016491">
    <property type="term" value="F:oxidoreductase activity"/>
    <property type="evidence" value="ECO:0007669"/>
    <property type="project" value="InterPro"/>
</dbReference>
<dbReference type="GO" id="GO:0005506">
    <property type="term" value="F:iron ion binding"/>
    <property type="evidence" value="ECO:0007669"/>
    <property type="project" value="InterPro"/>
</dbReference>
<reference evidence="7 8" key="1">
    <citation type="submission" date="2019-01" db="EMBL/GenBank/DDBJ databases">
        <title>Mucilaginibacter antarcticum sp. nov., isolated from antarctic soil.</title>
        <authorList>
            <person name="Yan Y.-Q."/>
            <person name="Du Z.-J."/>
        </authorList>
    </citation>
    <scope>NUCLEOTIDE SEQUENCE [LARGE SCALE GENOMIC DNA]</scope>
    <source>
        <strain evidence="7 8">F01003</strain>
    </source>
</reference>
<evidence type="ECO:0000256" key="3">
    <source>
        <dbReference type="ARBA" id="ARBA00022989"/>
    </source>
</evidence>
<feature type="domain" description="Fatty acid hydroxylase" evidence="6">
    <location>
        <begin position="102"/>
        <end position="236"/>
    </location>
</feature>
<dbReference type="Proteomes" id="UP000286701">
    <property type="component" value="Unassembled WGS sequence"/>
</dbReference>
<evidence type="ECO:0000313" key="8">
    <source>
        <dbReference type="Proteomes" id="UP000286701"/>
    </source>
</evidence>
<dbReference type="RefSeq" id="WP_128533558.1">
    <property type="nucleotide sequence ID" value="NZ_SBIW01000003.1"/>
</dbReference>
<accession>A0A3S3VRC2</accession>
<dbReference type="GO" id="GO:0008610">
    <property type="term" value="P:lipid biosynthetic process"/>
    <property type="evidence" value="ECO:0007669"/>
    <property type="project" value="InterPro"/>
</dbReference>
<dbReference type="InterPro" id="IPR006694">
    <property type="entry name" value="Fatty_acid_hydroxylase"/>
</dbReference>
<keyword evidence="4 5" id="KW-0472">Membrane</keyword>
<feature type="transmembrane region" description="Helical" evidence="5">
    <location>
        <begin position="95"/>
        <end position="114"/>
    </location>
</feature>
<dbReference type="EMBL" id="SBIW01000003">
    <property type="protein sequence ID" value="RWY54123.1"/>
    <property type="molecule type" value="Genomic_DNA"/>
</dbReference>
<organism evidence="7 8">
    <name type="scientific">Mucilaginibacter gilvus</name>
    <dbReference type="NCBI Taxonomy" id="2305909"/>
    <lineage>
        <taxon>Bacteria</taxon>
        <taxon>Pseudomonadati</taxon>
        <taxon>Bacteroidota</taxon>
        <taxon>Sphingobacteriia</taxon>
        <taxon>Sphingobacteriales</taxon>
        <taxon>Sphingobacteriaceae</taxon>
        <taxon>Mucilaginibacter</taxon>
    </lineage>
</organism>
<protein>
    <submittedName>
        <fullName evidence="7">Fatty acid hydroxylase family protein</fullName>
    </submittedName>
</protein>
<name>A0A3S3VRC2_9SPHI</name>
<dbReference type="Pfam" id="PF04116">
    <property type="entry name" value="FA_hydroxylase"/>
    <property type="match status" value="1"/>
</dbReference>
<dbReference type="OrthoDB" id="9770329at2"/>
<sequence length="275" mass="32316">MEKALQVLVTIFSITALRYFVLAGVPFLLFYKLIAKWYAKGKIQNRGASAKDFAREILHSMQTSAVFAVIAYLILYTPLKNYTQLYDSFTDFPLWYVPVSLVLSLVIHDSYFYWMHRLLHHKKLFNYAHILHHKSTNPSPLASYSFHFFEAWAEGAVLLVIVMVMPIHPIVVVWFTIVGFVINVYGHLGYEVAPKWLRGSFLFQIVNTSVHHNIHHSKFRGNYGLYFRVWDRLMGTEHPDYVKEYDRLQESRFAKKPVEELEIVENIEHRMLNVE</sequence>
<dbReference type="GO" id="GO:0016020">
    <property type="term" value="C:membrane"/>
    <property type="evidence" value="ECO:0007669"/>
    <property type="project" value="UniProtKB-SubCell"/>
</dbReference>
<evidence type="ECO:0000259" key="6">
    <source>
        <dbReference type="Pfam" id="PF04116"/>
    </source>
</evidence>
<feature type="transmembrane region" description="Helical" evidence="5">
    <location>
        <begin position="56"/>
        <end position="75"/>
    </location>
</feature>
<keyword evidence="2 5" id="KW-0812">Transmembrane</keyword>
<comment type="caution">
    <text evidence="7">The sequence shown here is derived from an EMBL/GenBank/DDBJ whole genome shotgun (WGS) entry which is preliminary data.</text>
</comment>
<evidence type="ECO:0000313" key="7">
    <source>
        <dbReference type="EMBL" id="RWY54123.1"/>
    </source>
</evidence>
<evidence type="ECO:0000256" key="4">
    <source>
        <dbReference type="ARBA" id="ARBA00023136"/>
    </source>
</evidence>
<gene>
    <name evidence="7" type="ORF">EPL05_08760</name>
</gene>
<dbReference type="AlphaFoldDB" id="A0A3S3VRC2"/>
<evidence type="ECO:0000256" key="2">
    <source>
        <dbReference type="ARBA" id="ARBA00022692"/>
    </source>
</evidence>
<dbReference type="PANTHER" id="PTHR11863">
    <property type="entry name" value="STEROL DESATURASE"/>
    <property type="match status" value="1"/>
</dbReference>
<proteinExistence type="predicted"/>
<feature type="transmembrane region" description="Helical" evidence="5">
    <location>
        <begin position="6"/>
        <end position="35"/>
    </location>
</feature>
<comment type="subcellular location">
    <subcellularLocation>
        <location evidence="1">Membrane</location>
    </subcellularLocation>
</comment>
<keyword evidence="8" id="KW-1185">Reference proteome</keyword>
<keyword evidence="3 5" id="KW-1133">Transmembrane helix</keyword>
<evidence type="ECO:0000256" key="5">
    <source>
        <dbReference type="SAM" id="Phobius"/>
    </source>
</evidence>